<evidence type="ECO:0000313" key="2">
    <source>
        <dbReference type="EMBL" id="NEM96362.1"/>
    </source>
</evidence>
<feature type="domain" description="Glucose/Sorbosone dehydrogenase" evidence="1">
    <location>
        <begin position="47"/>
        <end position="357"/>
    </location>
</feature>
<dbReference type="Pfam" id="PF07995">
    <property type="entry name" value="GSDH"/>
    <property type="match status" value="1"/>
</dbReference>
<accession>A0A6B3LH76</accession>
<sequence>MNKWITYALASLLIFQVGCKDDDETTPPDVELTDAVLADKVLVENLTLPWELAWGNDNQIWFTERNGKVSRLNPETGAVTIVATLDEVDARGEGGLLGMALHPNFSATPEVFLVYNYNKAGTYTQKVVKFKYNGTTLTNPVVLLDNIPAANVHNGSRLLISPDMKLFITTGDAFNYFAPQDLNNLNGKVLRINLDGSVPADNPISGNPMWSFGHRNAQGLVMVNNILYSSEHGPDIDDEINIIQKARNYGWPDLSGFCDPNETAVCEEYNMVEPLKSFTPTIAVSGMDYYDNPQIPQWKNSLLVATLKDKTLYQFKLNEAGDAITETNEFYRSAHGRLRDVLVAPNGKVYLATSNGSNDKIVEISRSN</sequence>
<dbReference type="Proteomes" id="UP000474777">
    <property type="component" value="Unassembled WGS sequence"/>
</dbReference>
<dbReference type="SUPFAM" id="SSF50952">
    <property type="entry name" value="Soluble quinoprotein glucose dehydrogenase"/>
    <property type="match status" value="1"/>
</dbReference>
<dbReference type="PANTHER" id="PTHR19328:SF13">
    <property type="entry name" value="HIPL1 PROTEIN"/>
    <property type="match status" value="1"/>
</dbReference>
<dbReference type="Gene3D" id="2.120.10.30">
    <property type="entry name" value="TolB, C-terminal domain"/>
    <property type="match status" value="1"/>
</dbReference>
<evidence type="ECO:0000313" key="3">
    <source>
        <dbReference type="Proteomes" id="UP000474777"/>
    </source>
</evidence>
<dbReference type="PANTHER" id="PTHR19328">
    <property type="entry name" value="HEDGEHOG-INTERACTING PROTEIN"/>
    <property type="match status" value="1"/>
</dbReference>
<dbReference type="EMBL" id="JAAGWD010000001">
    <property type="protein sequence ID" value="NEM96362.1"/>
    <property type="molecule type" value="Genomic_DNA"/>
</dbReference>
<protein>
    <submittedName>
        <fullName evidence="2">PQQ-dependent sugar dehydrogenase</fullName>
    </submittedName>
</protein>
<comment type="caution">
    <text evidence="2">The sequence shown here is derived from an EMBL/GenBank/DDBJ whole genome shotgun (WGS) entry which is preliminary data.</text>
</comment>
<dbReference type="RefSeq" id="WP_163911444.1">
    <property type="nucleotide sequence ID" value="NZ_JAAGWD010000001.1"/>
</dbReference>
<keyword evidence="3" id="KW-1185">Reference proteome</keyword>
<gene>
    <name evidence="2" type="ORF">GXP69_01530</name>
</gene>
<evidence type="ECO:0000259" key="1">
    <source>
        <dbReference type="Pfam" id="PF07995"/>
    </source>
</evidence>
<reference evidence="2 3" key="1">
    <citation type="submission" date="2020-02" db="EMBL/GenBank/DDBJ databases">
        <authorList>
            <person name="Kim M.K."/>
        </authorList>
    </citation>
    <scope>NUCLEOTIDE SEQUENCE [LARGE SCALE GENOMIC DNA]</scope>
    <source>
        <strain evidence="2 3">BT327</strain>
    </source>
</reference>
<organism evidence="2 3">
    <name type="scientific">Pontibacter burrus</name>
    <dbReference type="NCBI Taxonomy" id="2704466"/>
    <lineage>
        <taxon>Bacteria</taxon>
        <taxon>Pseudomonadati</taxon>
        <taxon>Bacteroidota</taxon>
        <taxon>Cytophagia</taxon>
        <taxon>Cytophagales</taxon>
        <taxon>Hymenobacteraceae</taxon>
        <taxon>Pontibacter</taxon>
    </lineage>
</organism>
<proteinExistence type="predicted"/>
<dbReference type="InterPro" id="IPR011042">
    <property type="entry name" value="6-blade_b-propeller_TolB-like"/>
</dbReference>
<name>A0A6B3LH76_9BACT</name>
<dbReference type="AlphaFoldDB" id="A0A6B3LH76"/>
<dbReference type="InterPro" id="IPR012938">
    <property type="entry name" value="Glc/Sorbosone_DH"/>
</dbReference>
<dbReference type="InterPro" id="IPR011041">
    <property type="entry name" value="Quinoprot_gluc/sorb_DH_b-prop"/>
</dbReference>